<feature type="compositionally biased region" description="Low complexity" evidence="17">
    <location>
        <begin position="101"/>
        <end position="135"/>
    </location>
</feature>
<keyword evidence="12" id="KW-0969">Cilium</keyword>
<feature type="coiled-coil region" evidence="16">
    <location>
        <begin position="3576"/>
        <end position="3624"/>
    </location>
</feature>
<keyword evidence="14" id="KW-0206">Cytoskeleton</keyword>
<dbReference type="InterPro" id="IPR043160">
    <property type="entry name" value="Dynein_C_barrel"/>
</dbReference>
<feature type="compositionally biased region" description="Low complexity" evidence="17">
    <location>
        <begin position="2462"/>
        <end position="2473"/>
    </location>
</feature>
<dbReference type="InterPro" id="IPR041658">
    <property type="entry name" value="AAA_lid_11"/>
</dbReference>
<evidence type="ECO:0000256" key="15">
    <source>
        <dbReference type="ARBA" id="ARBA00023273"/>
    </source>
</evidence>
<dbReference type="Pfam" id="PF12774">
    <property type="entry name" value="AAA_6"/>
    <property type="match status" value="1"/>
</dbReference>
<dbReference type="Pfam" id="PF12775">
    <property type="entry name" value="AAA_7"/>
    <property type="match status" value="1"/>
</dbReference>
<dbReference type="InterPro" id="IPR041228">
    <property type="entry name" value="Dynein_C"/>
</dbReference>
<dbReference type="FunFam" id="1.10.8.710:FF:000004">
    <property type="entry name" value="Dynein axonemal heavy chain 6"/>
    <property type="match status" value="1"/>
</dbReference>
<dbReference type="Pfam" id="PF12780">
    <property type="entry name" value="AAA_8"/>
    <property type="match status" value="1"/>
</dbReference>
<keyword evidence="8" id="KW-0067">ATP-binding</keyword>
<dbReference type="PANTHER" id="PTHR10676">
    <property type="entry name" value="DYNEIN HEAVY CHAIN FAMILY PROTEIN"/>
    <property type="match status" value="1"/>
</dbReference>
<protein>
    <recommendedName>
        <fullName evidence="18">AAA+ ATPase domain-containing protein</fullName>
    </recommendedName>
</protein>
<keyword evidence="10" id="KW-0243">Dynein</keyword>
<dbReference type="Pfam" id="PF17852">
    <property type="entry name" value="Dynein_AAA_lid"/>
    <property type="match status" value="1"/>
</dbReference>
<dbReference type="InterPro" id="IPR042228">
    <property type="entry name" value="Dynein_linker_3"/>
</dbReference>
<reference evidence="19" key="1">
    <citation type="journal article" date="2020" name="bioRxiv">
        <title>Comparative genomics of Chlamydomonas.</title>
        <authorList>
            <person name="Craig R.J."/>
            <person name="Hasan A.R."/>
            <person name="Ness R.W."/>
            <person name="Keightley P.D."/>
        </authorList>
    </citation>
    <scope>NUCLEOTIDE SEQUENCE</scope>
    <source>
        <strain evidence="19">CCAP 11/173</strain>
    </source>
</reference>
<evidence type="ECO:0000256" key="1">
    <source>
        <dbReference type="ARBA" id="ARBA00004611"/>
    </source>
</evidence>
<comment type="similarity">
    <text evidence="2">Belongs to the dynein heavy chain family.</text>
</comment>
<dbReference type="GO" id="GO:0045505">
    <property type="term" value="F:dynein intermediate chain binding"/>
    <property type="evidence" value="ECO:0007669"/>
    <property type="project" value="InterPro"/>
</dbReference>
<dbReference type="FunFam" id="3.40.50.300:FF:000063">
    <property type="entry name" value="dynein heavy chain 6, axonemal"/>
    <property type="match status" value="1"/>
</dbReference>
<dbReference type="Pfam" id="PF12781">
    <property type="entry name" value="AAA_9"/>
    <property type="match status" value="2"/>
</dbReference>
<sequence>MPTEPEKPTETPQQSLKLGLYLGAQNPTNTRPSLAPKPPHAVANGQGATAVLRARPGLARPPAGAGDEAAGGSAAPAVRTTQGASSLITKPRPVLGSGQHSAAAAGPAGPKPSAGAPAAASGGAAAADAGAAASGTEPKYDFSSAPRGVRHRYPSNSDSAASSGAGGSDADWRSHPGANNAGSAAASEGGAKGAAAGAQGEVHAAVAVAAARAAPAHGERPAFEEDPETAASVKKWLRKLQEFKAMPPDALEFIYLRHAHAEVRNPYNLAIVTHADIKAHPASRNNYYTMSVKGVTHFAEGSGEFVTLEQFERDYFLYRQLLRFRLFVQFRLWKAFKIWRRFVSSRKARSAKEVLQKSLFMLNPVFRVALVRMRTVCHSLQQLRLHAVERGQLYGLSELVSLHAARHEETKAALEQFEHDILAQAQEACVAAMQRMEDQLLGVRANGNGNGGGPPAGLGAGGGGGGGVRPSVPGVVLGGGIGDAMFPDGPLLPPIAEGPAEAEGGEGEGEAGAAEASPGAGAEAGEAAAAEGGSSSPRPPVADGEAASGSADGAAATADAGAEAATSPAAAGAGVTFAASVAGGAAGYRDADGAASTVTGYTAATSVARGRGGRVGGGYAHSMMSFNPADLMAGGDFSYALNAARRSYKRRIHAFVRLLDYMVCGALHGLLVDSSSDVLAALTPRPPRGLSEAGEPADRAAAAGNDDGTTGADLVGAAANAGADLAGGAAARRRMSSATGAVAGLGLGLGVAELGEAAALILGGGEAASTRPKDWGVDGGQFLHLAVQLQTVLPPPPPSAVPRMRTLRNNPDGDTHSLNNTANNSASGSINQAFITQTKSLARGLARGGSSGSVASSTSGAVGGGGGGLPAPSHELVLVPPPAEFVAAVEKIHSTWAGQIQSVARLLTHPNLQDYMERPVDAGFTPDMDGFTDILLGQAYSDCAGAVLGRLRGVMDEAEAFKATFEPIKASVLALKPVDEAGVRLAWESGRRDLEAYRRDLTALRDQLRTVMGVPQHKQLSVLRVELSELVAALQPAPERALAALSDLLPRLAFSTYNAFIGSVHAATRRLNTMPTSADELSDFLHFLAECERNKDSMDREYDAVVAHYDLAEDFDIKIPDMQAAAYAALDREYGALRDAMWAADSSRERLVETYGADLTRAVESISKQLAALSLQAQHDMILDERSDPDVVLAYTGKLMERVEGLKVHGDKIQQHQRTFRLEETRFPELEDCYEDVALRHRLWTSVRGWAELTEGWLGERFDLLQPAVMEEAIGSYSRAVYKMERGLVPNKIVPKLRAGVNYWRDLVPLVSALRNPFLKERHWVKVNAAVGSFIDRNEDLTLQSLLDMDLLAARDAVSLISTEATQEAALEAMLDKVADKWRHVELSLKPYKALKETYVLGGVDEVLAVLEDSSMVMATISASRYVAGVRTEVEKLDRQLRLFGDTLDEWLDVQRQWLALEPILTAADIQRQLPAEARAFAAVDRQLKEVNRKAKDRPNALQAGTQPGLLEQLRRCNEALEGVAKNLEAYLEAKRMAFPRFYFLSNDELLQILSQARNPQAVQPHLQKCFDGIRHLDFGEEGRTNDILAMVSAEGERVGLSKNLKARGSVEQWLGSVEAAMRTAVRGQARRANRDYVAGPGRWDWVRVTPAQLVVVVSNIHWCKAVESCLSRANGDPLGSLGDLHGVCASQLSDLTSVVRAAGITPLERKVLVTLITTDVHNRDVVDGLISRGCTSTSDFTWQMQLRYEYESPNPGGGGGGGGGGVLAAAVAAAAAAAGGAMTAGLGGAPGVGLEGSPMPGGGGGLHTGGAGAGAGGGGPIPQDEIIVRQVNAKFHYGWEYLGAQPRLVITPMTDRAYMTLTGALHMRLGGAPAGPAGTGKTETVKDLAKALGVQCVVFNCGDNLDFRFMGKFFSGLAQAGAWACFDEFNRIDTEVLSVVAQQLQAIQTALRAGVERFVFEGNDIRLLPSCGVFVTMNPGYAGRTELPDNLQALFRPMAMMVPDYALVAEVMLFSEGFGGARSLSRKMVQLYKLASEQLSQQDHYDFGMRALKSVLMTAGSLKRASPYLPEETVLIRAMRESNIPKFLSEDARLFDAIVCDLFPGTDLPEQRNDELHGALVEACGSLGLQPVPPFVSKALQLWDTFHVRFGAMLVGPPGGGKTCIYRTLAEAITRLSGASTLRAGVSEASFFYGGGGGQADLATAASSFPAKFAASAGGMGGGGGGGGGGLSSERSMGAAAANDPNGEYHPVHTYVVNPKSISLGELYGSYNTATNEWQDGLASCIIRGAVVEGHTSADLQWVVFDGPVDTVWVENMNTVLDDNCMLCLPNGERIKLDPVSMRVLFEVADLAAASPATVSRCGMVYVTPDDMGWRPYVKSWMERLPGIFHDALNSQDPVADLVSSSTGQGGASDLGELASQPVTGRGPSLSAAGAGTGAGSGAGDDAAAGVNPFLAAAQAAAAGGPDNPGADAAGGGSLPPPPPPPPPRTRRPSAGVLGYLQGLFDKFLDPLLAHARKRGEAAVATCEVALVSATCALLQTLLLSTQLQGHPGAEGASLRKHGAGGFGALRTAPTTLLGAASVAASYAAGGLGGGGGTSTGGGAATSAFPATPTPYKDPLLDLAANEPSEATQVALNYIFAFAAVWGVGGSLAPGCWEAFDGAAKDLFEGTANYPGGSGTVFDYHLDYHKNFALTPWEAAVPSYTFRPDVRYFDILVPTADTTRYGALLSCLLAVNRPVLLTGPSGSGKSALVRSCLSRLQAGGGVIPTTVYFSAQTSAATLQAQLEGQLEKKRKRRFGAPAGRRLLLFVDDVNLPARDAASGAQPPIELLRHLQDFRGVYDRKKLFWKEVDDSVVLLAACGPPGGGRQEMSPRFVRHFSLLSMPPTSEVALRTIFGAIMGGFMDLHFPPDVRTRMLRPLVDASVEVYSHVCAELLPTPAKSHYTFSLRDVSKAFQGMLSIRPNQCGPGDPRGTLIRLWAHEHMRVYHDRLVNDADKGFFKALLYDLLRMRFDTRDDYDKFFSPASPILFGDFLRRGGTRDERVYAEVRDVPRLGRVLEGDLDEYNAGGSGPRMDLVLFMDAVEHVTRIARVLRQPRGHAMLVGVGGSGKQSLARFAAFLADTQVFTLELSRGYGVVEFREDLKKLYRLAGIEGKPVAFLLPEQHIVLECFVEDVSNLVSSGEITGLFGTEEREKIFGDLRSWAAAQALEDTREAMWRAFIDRVRDNLHLVLALSPVGDAFRERCRRFPSLLAATTVDWFSEWPQEALMSVSVRFLEQQELGGPGIVKALAQACVDIHTSVVEAASRYYLELKRRYYVTPRFYLDLLHLYTSLLAVRRQETAVARERLLSGVSKLTATNATVDEMRTALRLLQPVLADKTEATQRLLEQVTHEQYEAEHVRAAVAGEEADVKAQAAKLAALKDEAQADLEEVLPALEAAERALSALNKADIIEIKTFTKPPALVQTTMEAVCILLQERADWETAKRLLGEATFIKRLMDYDRDNIPDKVVRALKRVINDPTFTPDQVAKQSKAAQSLCLWVRAMDTYARVIRVVEPKRVALATAQERLGAMNGALLAKQRQLGELEARVATLQEQLQSTQEELHSLQHQAELSQKRLVRAENLTGALADESVRWAAQAERMTTTLHLLVGDVFLAAAAVSYLGAFTGPYRDALVRGWVARCRAASIPMAVASGEAFSLSATLATPVQIRDWGMQGLPTDSLSVDNAVLVTRGSRWPLCIDPQDQAGRWIKAMELKNNIRCIRMSDSAPAGAGAAGSGGGGGGGAVTTSSTAAAATNGTEKGAGGGGGGGGGGAAAAAAAAGLTGGSGGGLPLHVIEQCVRLGQPVLLEDVGEGQLDPALEPLLTKATYTQGTRLLVKLGDVEVDYDPHFRLYLATRLPNPHYLPEVCIKVNLINFTVTPKGLEDQLLGDVVRHERPDLEEAKDRLVVSLSADKRQLGELEDRILQLLQQADAGGLLDDEQLIATLNDAKQTSGIIATRVAEAEATERAINEAREVYRPVPTRGSLLYFVTAELSGIDPMYQTSLAAFVRMFRHCLETASRADDLAARLCVLMDTTTDFVYRSVCRGLFDSHKLLYSFLISAAVERQAGVVSSSEWNYLLLRGGRGASGAAGAASGLGEGSGGGASSAFPQNAQAVTAGAGAGAGASPVSAPPELAAWAPPGCWDALLVLEAAVPHVFRGLPMAVAAHPDAWRSFAESPAPDLLDASQLPFTPGAAPAASISGAAGTGTGTGIGSVAGSGTGMAHGGGRPLEGVPEGDEGEEGCDRPTNLTTTISGVLPDDAAGGTVAGETPARLTAFQMLLLVKVFCEGRLLAAIRRYVSTSLGPAFTEPPPASLPELFTDSSPATPIIFILSQGVDPSPAIRRFAAGQGRSAAGAPGRGLHMISLGQGQGPRAEALITQAVKTGDWVCLQNCHLAASWMPRLERLVEELQARFSKQLQFSSRMGLKLGSPDGPGSPAHPQSEPAGAVSGASASAPASSLTAEQLLAAAATGASPLSLYDVHPDFRLWLTSTPTPAFPVPVLQSGVKTTMEAPKGLRANLLRIYGELSDAVLDMSRGLGAGSGRGDPSDPSGRGATPPDAAGALLSAPGPGTASGTSRRPLTLQLPPPPRTPPAVVGPDGSPLPLHMLTHQMSIGRRVLGTASGDKDGGGAADPVSEAEALAAAQAAADVAAVRQGGQPAALAAAVGPRWRKLLLSCALFHAVLQERRRFGPLGWNVRYEFSDGDLSAAMRTLQMFLVEGGAATSSAGTRGGGGAADALPWNLRSGGMSLVSLGGAGGSGGVGVGLGTGAGAGLSGGAGSHSTGDIPWEALQYVTGDIVYGGRVTDENDRRLLSCLLRRFYTPAVLRDGYAFCPSMAPSMPLRGHETAAAAASAYRQPLDGDHAWYMSYCRSLPYSDSPEVFGLHANADIRLQLQESRTLLDTVLSIQPRVVASAADGGASSSSAAAAGAHQLADPLAGVGGSVAQLPGGVPGRLSTSVLPPPGSGGSVGHVTAAAAAAARQHRHTTTSMAPYGLPSFAPGGAAHGRPTSAASLASSRPGLDGAASGGTFSSPGGGGGFAERTADDITADLAAEIAELLPPPLTRESAATGAADPFAPLPSGHDNSLGVVLAQEMERLNALRALLAKSLDELGRSLRGLAVSSAELEAMATALLNNQVPPAWRRAAYPSTKPLASWVRDFRRRVESLRTWLTRGQPPAFWLPGLFFPQGFITAVLQNHARRTRVPIDRLAFDFRVLGPEADRELGEAVDTHAGAAHAIKAAVAAAAAGSSRGSSASGGPGGSRAASARAGATTAAGGGGGGGGSTPGVAAGGSGRALLSGAGPGSGRHGGPVEGGVYVYGLYLEGARWDEQQGLLSQARPGEMFSRLPALHLLPKHTDTLAAEQAAQQQQAAQRRAAASAASASVSAAGAGPEANGRSSSSSSSPAKQPPHGARHHAADDGISALGVPMPAFKAKAIAEARRRASGAGCAATDPAAAAVDRRRQRLMGLQPEASAPDTDHHDDEPASPERSHRSHPHHVSGGGAAGTAAGEAPQDPAAKAGPQRYECPLYKTSVRAGVLSTTGQSTNFVLHLGLGIPDSTDPDFWVMQGVAALCALDD</sequence>
<keyword evidence="4" id="KW-0493">Microtubule</keyword>
<dbReference type="InterPro" id="IPR026983">
    <property type="entry name" value="DHC"/>
</dbReference>
<evidence type="ECO:0000256" key="14">
    <source>
        <dbReference type="ARBA" id="ARBA00023212"/>
    </source>
</evidence>
<dbReference type="FunFam" id="3.20.180.20:FF:000003">
    <property type="entry name" value="Dynein heavy chain 12, axonemal"/>
    <property type="match status" value="1"/>
</dbReference>
<dbReference type="Gene3D" id="1.20.140.100">
    <property type="entry name" value="Dynein heavy chain, N-terminal domain 2"/>
    <property type="match status" value="1"/>
</dbReference>
<accession>A0A835W4H9</accession>
<dbReference type="Gene3D" id="1.20.1270.280">
    <property type="match status" value="1"/>
</dbReference>
<dbReference type="InterPro" id="IPR013602">
    <property type="entry name" value="Dynein_heavy_linker"/>
</dbReference>
<dbReference type="InterPro" id="IPR035699">
    <property type="entry name" value="AAA_6"/>
</dbReference>
<dbReference type="Gene3D" id="6.10.140.1060">
    <property type="match status" value="1"/>
</dbReference>
<dbReference type="Pfam" id="PF03028">
    <property type="entry name" value="Dynein_heavy"/>
    <property type="match status" value="1"/>
</dbReference>
<dbReference type="Pfam" id="PF22597">
    <property type="entry name" value="DYN_lid"/>
    <property type="match status" value="1"/>
</dbReference>
<organism evidence="19 20">
    <name type="scientific">Chlamydomonas schloesseri</name>
    <dbReference type="NCBI Taxonomy" id="2026947"/>
    <lineage>
        <taxon>Eukaryota</taxon>
        <taxon>Viridiplantae</taxon>
        <taxon>Chlorophyta</taxon>
        <taxon>core chlorophytes</taxon>
        <taxon>Chlorophyceae</taxon>
        <taxon>CS clade</taxon>
        <taxon>Chlamydomonadales</taxon>
        <taxon>Chlamydomonadaceae</taxon>
        <taxon>Chlamydomonas</taxon>
    </lineage>
</organism>
<feature type="region of interest" description="Disordered" evidence="17">
    <location>
        <begin position="4995"/>
        <end position="5083"/>
    </location>
</feature>
<keyword evidence="20" id="KW-1185">Reference proteome</keyword>
<dbReference type="GO" id="GO:0051959">
    <property type="term" value="F:dynein light intermediate chain binding"/>
    <property type="evidence" value="ECO:0007669"/>
    <property type="project" value="InterPro"/>
</dbReference>
<dbReference type="InterPro" id="IPR027417">
    <property type="entry name" value="P-loop_NTPase"/>
</dbReference>
<evidence type="ECO:0000256" key="17">
    <source>
        <dbReference type="SAM" id="MobiDB-lite"/>
    </source>
</evidence>
<dbReference type="Pfam" id="PF08393">
    <property type="entry name" value="DHC_N2"/>
    <property type="match status" value="1"/>
</dbReference>
<dbReference type="GO" id="GO:0060271">
    <property type="term" value="P:cilium assembly"/>
    <property type="evidence" value="ECO:0007669"/>
    <property type="project" value="UniProtKB-ARBA"/>
</dbReference>
<feature type="compositionally biased region" description="Polar residues" evidence="17">
    <location>
        <begin position="816"/>
        <end position="829"/>
    </location>
</feature>
<dbReference type="Gene3D" id="3.40.50.300">
    <property type="entry name" value="P-loop containing nucleotide triphosphate hydrolases"/>
    <property type="match status" value="5"/>
</dbReference>
<keyword evidence="9" id="KW-0282">Flagellum</keyword>
<evidence type="ECO:0000256" key="12">
    <source>
        <dbReference type="ARBA" id="ARBA00023069"/>
    </source>
</evidence>
<dbReference type="Gene3D" id="1.10.8.1220">
    <property type="match status" value="1"/>
</dbReference>
<keyword evidence="5" id="KW-0677">Repeat</keyword>
<feature type="compositionally biased region" description="Polar residues" evidence="17">
    <location>
        <begin position="79"/>
        <end position="88"/>
    </location>
</feature>
<feature type="region of interest" description="Disordered" evidence="17">
    <location>
        <begin position="5510"/>
        <end position="5562"/>
    </location>
</feature>
<feature type="region of interest" description="Disordered" evidence="17">
    <location>
        <begin position="2462"/>
        <end position="2496"/>
    </location>
</feature>
<feature type="region of interest" description="Disordered" evidence="17">
    <location>
        <begin position="444"/>
        <end position="466"/>
    </location>
</feature>
<evidence type="ECO:0000256" key="5">
    <source>
        <dbReference type="ARBA" id="ARBA00022737"/>
    </source>
</evidence>
<dbReference type="GO" id="GO:0005524">
    <property type="term" value="F:ATP binding"/>
    <property type="evidence" value="ECO:0007669"/>
    <property type="project" value="UniProtKB-KW"/>
</dbReference>
<feature type="domain" description="AAA+ ATPase" evidence="18">
    <location>
        <begin position="1870"/>
        <end position="2007"/>
    </location>
</feature>
<dbReference type="Gene3D" id="1.20.920.30">
    <property type="match status" value="1"/>
</dbReference>
<dbReference type="FunFam" id="1.10.287.2620:FF:000001">
    <property type="entry name" value="Cytoplasmic dynein heavy chain 1"/>
    <property type="match status" value="1"/>
</dbReference>
<keyword evidence="7" id="KW-0970">Cilium biogenesis/degradation</keyword>
<feature type="region of interest" description="Disordered" evidence="17">
    <location>
        <begin position="5290"/>
        <end position="5329"/>
    </location>
</feature>
<dbReference type="Pfam" id="PF12777">
    <property type="entry name" value="MT"/>
    <property type="match status" value="1"/>
</dbReference>
<dbReference type="PANTHER" id="PTHR10676:SF339">
    <property type="entry name" value="DYNEIN AXONEMAL HEAVY CHAIN 6"/>
    <property type="match status" value="1"/>
</dbReference>
<keyword evidence="3" id="KW-0963">Cytoplasm</keyword>
<evidence type="ECO:0000256" key="10">
    <source>
        <dbReference type="ARBA" id="ARBA00023017"/>
    </source>
</evidence>
<dbReference type="InterPro" id="IPR004273">
    <property type="entry name" value="Dynein_heavy_D6_P-loop"/>
</dbReference>
<feature type="compositionally biased region" description="Low complexity" evidence="17">
    <location>
        <begin position="5303"/>
        <end position="5315"/>
    </location>
</feature>
<feature type="compositionally biased region" description="Low complexity" evidence="17">
    <location>
        <begin position="5064"/>
        <end position="5073"/>
    </location>
</feature>
<keyword evidence="11 16" id="KW-0175">Coiled coil</keyword>
<feature type="region of interest" description="Disordered" evidence="17">
    <location>
        <begin position="4579"/>
        <end position="4644"/>
    </location>
</feature>
<dbReference type="SMART" id="SM00382">
    <property type="entry name" value="AAA"/>
    <property type="match status" value="3"/>
</dbReference>
<name>A0A835W4H9_9CHLO</name>
<dbReference type="InterPro" id="IPR043157">
    <property type="entry name" value="Dynein_AAA1S"/>
</dbReference>
<dbReference type="GO" id="GO:0097729">
    <property type="term" value="C:9+2 motile cilium"/>
    <property type="evidence" value="ECO:0007669"/>
    <property type="project" value="TreeGrafter"/>
</dbReference>
<dbReference type="GO" id="GO:0005874">
    <property type="term" value="C:microtubule"/>
    <property type="evidence" value="ECO:0007669"/>
    <property type="project" value="UniProtKB-KW"/>
</dbReference>
<feature type="region of interest" description="Disordered" evidence="17">
    <location>
        <begin position="2401"/>
        <end position="2445"/>
    </location>
</feature>
<evidence type="ECO:0000259" key="18">
    <source>
        <dbReference type="SMART" id="SM00382"/>
    </source>
</evidence>
<evidence type="ECO:0000256" key="3">
    <source>
        <dbReference type="ARBA" id="ARBA00022490"/>
    </source>
</evidence>
<dbReference type="EMBL" id="JAEHOD010000052">
    <property type="protein sequence ID" value="KAG2435551.1"/>
    <property type="molecule type" value="Genomic_DNA"/>
</dbReference>
<feature type="region of interest" description="Disordered" evidence="17">
    <location>
        <begin position="488"/>
        <end position="554"/>
    </location>
</feature>
<feature type="compositionally biased region" description="Low complexity" evidence="17">
    <location>
        <begin position="5424"/>
        <end position="5445"/>
    </location>
</feature>
<dbReference type="Proteomes" id="UP000613740">
    <property type="component" value="Unassembled WGS sequence"/>
</dbReference>
<evidence type="ECO:0000313" key="19">
    <source>
        <dbReference type="EMBL" id="KAG2435551.1"/>
    </source>
</evidence>
<feature type="region of interest" description="Disordered" evidence="17">
    <location>
        <begin position="5424"/>
        <end position="5459"/>
    </location>
</feature>
<dbReference type="Pfam" id="PF18198">
    <property type="entry name" value="AAA_lid_11"/>
    <property type="match status" value="2"/>
</dbReference>
<feature type="region of interest" description="Disordered" evidence="17">
    <location>
        <begin position="1"/>
        <end position="188"/>
    </location>
</feature>
<dbReference type="GO" id="GO:0060294">
    <property type="term" value="P:cilium movement involved in cell motility"/>
    <property type="evidence" value="ECO:0007669"/>
    <property type="project" value="TreeGrafter"/>
</dbReference>
<dbReference type="InterPro" id="IPR035706">
    <property type="entry name" value="AAA_9"/>
</dbReference>
<keyword evidence="15" id="KW-0966">Cell projection</keyword>
<dbReference type="FunFam" id="1.10.8.1220:FF:000001">
    <property type="entry name" value="Dynein axonemal heavy chain 5"/>
    <property type="match status" value="1"/>
</dbReference>
<dbReference type="Gene3D" id="1.10.8.710">
    <property type="match status" value="1"/>
</dbReference>
<dbReference type="Gene3D" id="1.20.920.20">
    <property type="match status" value="1"/>
</dbReference>
<comment type="subcellular location">
    <subcellularLocation>
        <location evidence="1">Cytoplasm</location>
        <location evidence="1">Cytoskeleton</location>
        <location evidence="1">Flagellum axoneme</location>
    </subcellularLocation>
</comment>
<dbReference type="InterPro" id="IPR024317">
    <property type="entry name" value="Dynein_heavy_chain_D4_dom"/>
</dbReference>
<evidence type="ECO:0000256" key="6">
    <source>
        <dbReference type="ARBA" id="ARBA00022741"/>
    </source>
</evidence>
<feature type="compositionally biased region" description="Low complexity" evidence="17">
    <location>
        <begin position="52"/>
        <end position="77"/>
    </location>
</feature>
<evidence type="ECO:0000256" key="16">
    <source>
        <dbReference type="SAM" id="Coils"/>
    </source>
</evidence>
<gene>
    <name evidence="19" type="ORF">HYH02_011845</name>
</gene>
<dbReference type="FunFam" id="3.40.50.300:FF:002141">
    <property type="entry name" value="Dynein heavy chain"/>
    <property type="match status" value="1"/>
</dbReference>
<dbReference type="GO" id="GO:0030286">
    <property type="term" value="C:dynein complex"/>
    <property type="evidence" value="ECO:0007669"/>
    <property type="project" value="UniProtKB-KW"/>
</dbReference>
<dbReference type="Pfam" id="PF18199">
    <property type="entry name" value="Dynein_C"/>
    <property type="match status" value="3"/>
</dbReference>
<keyword evidence="6" id="KW-0547">Nucleotide-binding</keyword>
<evidence type="ECO:0000256" key="7">
    <source>
        <dbReference type="ARBA" id="ARBA00022794"/>
    </source>
</evidence>
<dbReference type="OrthoDB" id="540277at2759"/>
<dbReference type="Gene3D" id="3.10.490.20">
    <property type="match status" value="2"/>
</dbReference>
<feature type="region of interest" description="Disordered" evidence="17">
    <location>
        <begin position="846"/>
        <end position="867"/>
    </location>
</feature>
<dbReference type="Gene3D" id="1.20.58.1120">
    <property type="match status" value="1"/>
</dbReference>
<feature type="region of interest" description="Disordered" evidence="17">
    <location>
        <begin position="686"/>
        <end position="706"/>
    </location>
</feature>
<dbReference type="InterPro" id="IPR003593">
    <property type="entry name" value="AAA+_ATPase"/>
</dbReference>
<feature type="compositionally biased region" description="Low complexity" evidence="17">
    <location>
        <begin position="4589"/>
        <end position="4625"/>
    </location>
</feature>
<feature type="compositionally biased region" description="Gly residues" evidence="17">
    <location>
        <begin position="448"/>
        <end position="466"/>
    </location>
</feature>
<feature type="compositionally biased region" description="Pro residues" evidence="17">
    <location>
        <begin position="2480"/>
        <end position="2489"/>
    </location>
</feature>
<feature type="compositionally biased region" description="Gly residues" evidence="17">
    <location>
        <begin position="5316"/>
        <end position="5329"/>
    </location>
</feature>
<evidence type="ECO:0000256" key="9">
    <source>
        <dbReference type="ARBA" id="ARBA00022846"/>
    </source>
</evidence>
<keyword evidence="13" id="KW-0505">Motor protein</keyword>
<feature type="domain" description="AAA+ ATPase" evidence="18">
    <location>
        <begin position="2736"/>
        <end position="2886"/>
    </location>
</feature>
<dbReference type="Gene3D" id="1.10.472.130">
    <property type="match status" value="1"/>
</dbReference>
<feature type="region of interest" description="Disordered" evidence="17">
    <location>
        <begin position="807"/>
        <end position="829"/>
    </location>
</feature>
<dbReference type="InterPro" id="IPR042222">
    <property type="entry name" value="Dynein_2_N"/>
</dbReference>
<evidence type="ECO:0000256" key="2">
    <source>
        <dbReference type="ARBA" id="ARBA00008887"/>
    </source>
</evidence>
<evidence type="ECO:0000256" key="13">
    <source>
        <dbReference type="ARBA" id="ARBA00023175"/>
    </source>
</evidence>
<evidence type="ECO:0000256" key="8">
    <source>
        <dbReference type="ARBA" id="ARBA00022840"/>
    </source>
</evidence>
<comment type="caution">
    <text evidence="19">The sequence shown here is derived from an EMBL/GenBank/DDBJ whole genome shotgun (WGS) entry which is preliminary data.</text>
</comment>
<dbReference type="CDD" id="cd00009">
    <property type="entry name" value="AAA"/>
    <property type="match status" value="1"/>
</dbReference>
<feature type="region of interest" description="Disordered" evidence="17">
    <location>
        <begin position="1798"/>
        <end position="1817"/>
    </location>
</feature>
<dbReference type="InterPro" id="IPR041466">
    <property type="entry name" value="Dynein_AAA5_ext"/>
</dbReference>
<dbReference type="FunFam" id="1.20.140.100:FF:000004">
    <property type="entry name" value="Dynein axonemal heavy chain 6"/>
    <property type="match status" value="1"/>
</dbReference>
<feature type="compositionally biased region" description="Gly residues" evidence="17">
    <location>
        <begin position="4252"/>
        <end position="4270"/>
    </location>
</feature>
<dbReference type="FunFam" id="1.20.920.20:FF:000001">
    <property type="entry name" value="dynein heavy chain 2, axonemal"/>
    <property type="match status" value="1"/>
</dbReference>
<dbReference type="SUPFAM" id="SSF52540">
    <property type="entry name" value="P-loop containing nucleoside triphosphate hydrolases"/>
    <property type="match status" value="4"/>
</dbReference>
<proteinExistence type="inferred from homology"/>
<feature type="region of interest" description="Disordered" evidence="17">
    <location>
        <begin position="4466"/>
        <end position="4493"/>
    </location>
</feature>
<dbReference type="Gene3D" id="1.10.8.720">
    <property type="entry name" value="Region D6 of dynein motor"/>
    <property type="match status" value="1"/>
</dbReference>
<feature type="domain" description="AAA+ ATPase" evidence="18">
    <location>
        <begin position="3097"/>
        <end position="3286"/>
    </location>
</feature>
<feature type="compositionally biased region" description="Low complexity" evidence="17">
    <location>
        <begin position="4483"/>
        <end position="4493"/>
    </location>
</feature>
<dbReference type="InterPro" id="IPR042219">
    <property type="entry name" value="AAA_lid_11_sf"/>
</dbReference>
<dbReference type="InterPro" id="IPR054354">
    <property type="entry name" value="DYNC2H1-like_lid"/>
</dbReference>
<feature type="compositionally biased region" description="Low complexity" evidence="17">
    <location>
        <begin position="177"/>
        <end position="188"/>
    </location>
</feature>
<feature type="compositionally biased region" description="Low complexity" evidence="17">
    <location>
        <begin position="5011"/>
        <end position="5021"/>
    </location>
</feature>
<evidence type="ECO:0000256" key="4">
    <source>
        <dbReference type="ARBA" id="ARBA00022701"/>
    </source>
</evidence>
<feature type="compositionally biased region" description="Basic and acidic residues" evidence="17">
    <location>
        <begin position="5518"/>
        <end position="5532"/>
    </location>
</feature>
<feature type="compositionally biased region" description="Low complexity" evidence="17">
    <location>
        <begin position="511"/>
        <end position="554"/>
    </location>
</feature>
<evidence type="ECO:0000256" key="11">
    <source>
        <dbReference type="ARBA" id="ARBA00023054"/>
    </source>
</evidence>
<dbReference type="InterPro" id="IPR024743">
    <property type="entry name" value="Dynein_HC_stalk"/>
</dbReference>
<dbReference type="GO" id="GO:0008569">
    <property type="term" value="F:minus-end-directed microtubule motor activity"/>
    <property type="evidence" value="ECO:0007669"/>
    <property type="project" value="InterPro"/>
</dbReference>
<dbReference type="Gene3D" id="3.20.180.20">
    <property type="entry name" value="Dynein heavy chain, N-terminal domain 2"/>
    <property type="match status" value="1"/>
</dbReference>
<evidence type="ECO:0000313" key="20">
    <source>
        <dbReference type="Proteomes" id="UP000613740"/>
    </source>
</evidence>
<feature type="region of interest" description="Disordered" evidence="17">
    <location>
        <begin position="2225"/>
        <end position="2244"/>
    </location>
</feature>
<dbReference type="Gene3D" id="1.10.287.2620">
    <property type="match status" value="1"/>
</dbReference>
<dbReference type="FunFam" id="1.20.920.30:FF:000002">
    <property type="entry name" value="Dynein axonemal heavy chain 3"/>
    <property type="match status" value="1"/>
</dbReference>
<dbReference type="FunFam" id="3.40.50.300:FF:000049">
    <property type="entry name" value="Dynein, axonemal, heavy chain 5"/>
    <property type="match status" value="1"/>
</dbReference>
<feature type="region of interest" description="Disordered" evidence="17">
    <location>
        <begin position="4252"/>
        <end position="4305"/>
    </location>
</feature>